<dbReference type="SUPFAM" id="SSF55729">
    <property type="entry name" value="Acyl-CoA N-acyltransferases (Nat)"/>
    <property type="match status" value="1"/>
</dbReference>
<protein>
    <submittedName>
        <fullName evidence="4">GNAT family N-acetyltransferase</fullName>
    </submittedName>
</protein>
<dbReference type="InterPro" id="IPR016181">
    <property type="entry name" value="Acyl_CoA_acyltransferase"/>
</dbReference>
<keyword evidence="2" id="KW-0012">Acyltransferase</keyword>
<evidence type="ECO:0000256" key="1">
    <source>
        <dbReference type="ARBA" id="ARBA00022679"/>
    </source>
</evidence>
<gene>
    <name evidence="4" type="ORF">DEH80_09550</name>
</gene>
<dbReference type="Gene3D" id="3.40.630.30">
    <property type="match status" value="1"/>
</dbReference>
<proteinExistence type="predicted"/>
<reference evidence="4 5" key="1">
    <citation type="submission" date="2018-05" db="EMBL/GenBank/DDBJ databases">
        <title>Abyssibacter profundi OUC007T gen. nov., sp. nov, a marine bacterium isolated from seawater of the Mariana Trench.</title>
        <authorList>
            <person name="Zhou S."/>
        </authorList>
    </citation>
    <scope>NUCLEOTIDE SEQUENCE [LARGE SCALE GENOMIC DNA]</scope>
    <source>
        <strain evidence="4 5">OUC007</strain>
    </source>
</reference>
<dbReference type="PANTHER" id="PTHR43420:SF12">
    <property type="entry name" value="N-ACETYLTRANSFERASE DOMAIN-CONTAINING PROTEIN"/>
    <property type="match status" value="1"/>
</dbReference>
<dbReference type="PROSITE" id="PS51186">
    <property type="entry name" value="GNAT"/>
    <property type="match status" value="1"/>
</dbReference>
<dbReference type="AlphaFoldDB" id="A0A363UL45"/>
<dbReference type="Proteomes" id="UP000251800">
    <property type="component" value="Unassembled WGS sequence"/>
</dbReference>
<dbReference type="OrthoDB" id="27442at2"/>
<dbReference type="InterPro" id="IPR000182">
    <property type="entry name" value="GNAT_dom"/>
</dbReference>
<dbReference type="GO" id="GO:0016747">
    <property type="term" value="F:acyltransferase activity, transferring groups other than amino-acyl groups"/>
    <property type="evidence" value="ECO:0007669"/>
    <property type="project" value="InterPro"/>
</dbReference>
<keyword evidence="5" id="KW-1185">Reference proteome</keyword>
<dbReference type="EMBL" id="QEQK01000007">
    <property type="protein sequence ID" value="PWN56134.1"/>
    <property type="molecule type" value="Genomic_DNA"/>
</dbReference>
<dbReference type="Pfam" id="PF00583">
    <property type="entry name" value="Acetyltransf_1"/>
    <property type="match status" value="1"/>
</dbReference>
<accession>A0A363UL45</accession>
<feature type="domain" description="N-acetyltransferase" evidence="3">
    <location>
        <begin position="1"/>
        <end position="140"/>
    </location>
</feature>
<dbReference type="InterPro" id="IPR050680">
    <property type="entry name" value="YpeA/RimI_acetyltransf"/>
</dbReference>
<organism evidence="4 5">
    <name type="scientific">Abyssibacter profundi</name>
    <dbReference type="NCBI Taxonomy" id="2182787"/>
    <lineage>
        <taxon>Bacteria</taxon>
        <taxon>Pseudomonadati</taxon>
        <taxon>Pseudomonadota</taxon>
        <taxon>Gammaproteobacteria</taxon>
        <taxon>Chromatiales</taxon>
        <taxon>Oceanococcaceae</taxon>
        <taxon>Abyssibacter</taxon>
    </lineage>
</organism>
<evidence type="ECO:0000313" key="5">
    <source>
        <dbReference type="Proteomes" id="UP000251800"/>
    </source>
</evidence>
<keyword evidence="1 4" id="KW-0808">Transferase</keyword>
<evidence type="ECO:0000256" key="2">
    <source>
        <dbReference type="ARBA" id="ARBA00023315"/>
    </source>
</evidence>
<evidence type="ECO:0000259" key="3">
    <source>
        <dbReference type="PROSITE" id="PS51186"/>
    </source>
</evidence>
<dbReference type="CDD" id="cd04301">
    <property type="entry name" value="NAT_SF"/>
    <property type="match status" value="1"/>
</dbReference>
<name>A0A363UL45_9GAMM</name>
<evidence type="ECO:0000313" key="4">
    <source>
        <dbReference type="EMBL" id="PWN56134.1"/>
    </source>
</evidence>
<dbReference type="PANTHER" id="PTHR43420">
    <property type="entry name" value="ACETYLTRANSFERASE"/>
    <property type="match status" value="1"/>
</dbReference>
<sequence length="145" mass="15404">MPADLPALVALEAGFDSDRISPRAMRRLLQRPTAQIRVIDHSGGLAGASILLTRRGSRVARLYSLVVAPSARGQGLGDALVDDAIQLARLGDCDRLSLEVAASNTAACRLYARHGFIEAKRLPGYYADGGDGLRWVLALDQGGAH</sequence>
<comment type="caution">
    <text evidence="4">The sequence shown here is derived from an EMBL/GenBank/DDBJ whole genome shotgun (WGS) entry which is preliminary data.</text>
</comment>